<dbReference type="Pfam" id="PF02415">
    <property type="entry name" value="Chlam_PMP"/>
    <property type="match status" value="1"/>
</dbReference>
<evidence type="ECO:0000313" key="11">
    <source>
        <dbReference type="Proteomes" id="UP000039865"/>
    </source>
</evidence>
<evidence type="ECO:0000256" key="1">
    <source>
        <dbReference type="ARBA" id="ARBA00004196"/>
    </source>
</evidence>
<feature type="transmembrane region" description="Helical" evidence="9">
    <location>
        <begin position="486"/>
        <end position="504"/>
    </location>
</feature>
<dbReference type="InParanoid" id="A0A078AN62"/>
<evidence type="ECO:0000256" key="4">
    <source>
        <dbReference type="ARBA" id="ARBA00022525"/>
    </source>
</evidence>
<dbReference type="OrthoDB" id="295386at2759"/>
<dbReference type="SUPFAM" id="SSF51126">
    <property type="entry name" value="Pectin lyase-like"/>
    <property type="match status" value="1"/>
</dbReference>
<feature type="transmembrane region" description="Helical" evidence="9">
    <location>
        <begin position="448"/>
        <end position="466"/>
    </location>
</feature>
<keyword evidence="6 9" id="KW-0472">Membrane</keyword>
<feature type="transmembrane region" description="Helical" evidence="9">
    <location>
        <begin position="647"/>
        <end position="674"/>
    </location>
</feature>
<feature type="transmembrane region" description="Helical" evidence="9">
    <location>
        <begin position="758"/>
        <end position="780"/>
    </location>
</feature>
<name>A0A078AN62_STYLE</name>
<evidence type="ECO:0000256" key="5">
    <source>
        <dbReference type="ARBA" id="ARBA00022729"/>
    </source>
</evidence>
<feature type="transmembrane region" description="Helical" evidence="9">
    <location>
        <begin position="560"/>
        <end position="582"/>
    </location>
</feature>
<evidence type="ECO:0000256" key="8">
    <source>
        <dbReference type="SAM" id="MobiDB-lite"/>
    </source>
</evidence>
<reference evidence="10 11" key="1">
    <citation type="submission" date="2014-06" db="EMBL/GenBank/DDBJ databases">
        <authorList>
            <person name="Swart Estienne"/>
        </authorList>
    </citation>
    <scope>NUCLEOTIDE SEQUENCE [LARGE SCALE GENOMIC DNA]</scope>
    <source>
        <strain evidence="10 11">130c</strain>
    </source>
</reference>
<evidence type="ECO:0000256" key="9">
    <source>
        <dbReference type="SAM" id="Phobius"/>
    </source>
</evidence>
<keyword evidence="11" id="KW-1185">Reference proteome</keyword>
<protein>
    <submittedName>
        <fullName evidence="10">Uncharacterized protein</fullName>
    </submittedName>
</protein>
<feature type="transmembrane region" description="Helical" evidence="9">
    <location>
        <begin position="804"/>
        <end position="823"/>
    </location>
</feature>
<accession>A0A078AN62</accession>
<dbReference type="InterPro" id="IPR011050">
    <property type="entry name" value="Pectin_lyase_fold/virulence"/>
</dbReference>
<feature type="region of interest" description="Disordered" evidence="8">
    <location>
        <begin position="205"/>
        <end position="225"/>
    </location>
</feature>
<dbReference type="NCBIfam" id="TIGR01376">
    <property type="entry name" value="POMP_repeat"/>
    <property type="match status" value="1"/>
</dbReference>
<evidence type="ECO:0000256" key="6">
    <source>
        <dbReference type="ARBA" id="ARBA00023136"/>
    </source>
</evidence>
<dbReference type="InterPro" id="IPR003368">
    <property type="entry name" value="POMP_repeat"/>
</dbReference>
<proteinExistence type="predicted"/>
<feature type="compositionally biased region" description="Basic and acidic residues" evidence="8">
    <location>
        <begin position="1165"/>
        <end position="1175"/>
    </location>
</feature>
<keyword evidence="4" id="KW-0964">Secreted</keyword>
<dbReference type="PANTHER" id="PTHR11319:SF35">
    <property type="entry name" value="OUTER MEMBRANE PROTEIN PMPC-RELATED"/>
    <property type="match status" value="1"/>
</dbReference>
<dbReference type="EMBL" id="CCKQ01010832">
    <property type="protein sequence ID" value="CDW82348.1"/>
    <property type="molecule type" value="Genomic_DNA"/>
</dbReference>
<keyword evidence="5" id="KW-0732">Signal</keyword>
<evidence type="ECO:0000256" key="2">
    <source>
        <dbReference type="ARBA" id="ARBA00004442"/>
    </source>
</evidence>
<gene>
    <name evidence="10" type="primary">Contig4991.g5348</name>
    <name evidence="10" type="ORF">STYLEM_11380</name>
</gene>
<feature type="transmembrane region" description="Helical" evidence="9">
    <location>
        <begin position="594"/>
        <end position="611"/>
    </location>
</feature>
<comment type="subcellular location">
    <subcellularLocation>
        <location evidence="1">Cell envelope</location>
    </subcellularLocation>
    <subcellularLocation>
        <location evidence="2">Cell outer membrane</location>
    </subcellularLocation>
    <subcellularLocation>
        <location evidence="3">Secreted</location>
    </subcellularLocation>
</comment>
<dbReference type="GO" id="GO:0005576">
    <property type="term" value="C:extracellular region"/>
    <property type="evidence" value="ECO:0007669"/>
    <property type="project" value="UniProtKB-SubCell"/>
</dbReference>
<feature type="region of interest" description="Disordered" evidence="8">
    <location>
        <begin position="1165"/>
        <end position="1203"/>
    </location>
</feature>
<feature type="transmembrane region" description="Helical" evidence="9">
    <location>
        <begin position="727"/>
        <end position="746"/>
    </location>
</feature>
<organism evidence="10 11">
    <name type="scientific">Stylonychia lemnae</name>
    <name type="common">Ciliate</name>
    <dbReference type="NCBI Taxonomy" id="5949"/>
    <lineage>
        <taxon>Eukaryota</taxon>
        <taxon>Sar</taxon>
        <taxon>Alveolata</taxon>
        <taxon>Ciliophora</taxon>
        <taxon>Intramacronucleata</taxon>
        <taxon>Spirotrichea</taxon>
        <taxon>Stichotrichia</taxon>
        <taxon>Sporadotrichida</taxon>
        <taxon>Oxytrichidae</taxon>
        <taxon>Stylonychinae</taxon>
        <taxon>Stylonychia</taxon>
    </lineage>
</organism>
<dbReference type="AlphaFoldDB" id="A0A078AN62"/>
<dbReference type="Proteomes" id="UP000039865">
    <property type="component" value="Unassembled WGS sequence"/>
</dbReference>
<sequence length="1258" mass="141797">MIGSMDVDKIPLAGGSITCLDCGNFYITNATMNNSISLSGGALYLELTEQRKEKYILKNEYTVKIVSSVFANSHSLSVGGAIHLNNQFRVLFQSNTLNDNYASTQGGGLYMECLSPFDCKYNMQGTNTFKNNYANSSGGAIYWGDVQPTLLSGANYQFESNKALIYADNIGSYPQKLVSLTKEQYQAQLLRASVNSAVDSSRRLRDLQVSNSSTSSSQDSQRSGDTLPTMYIGLADAMGQLVGTESSKKLDVSLKGTLSNGTNSMKYQATIAGTTTFYSLNGVYVLKDIIFTGAPGENYQLSFASDGIDPDKPANKDPIIQSALNSTAIDFDLNISLRECQVGEKFTDAGACDPCPIEKSYSLVKMTEPGQCKTCPTSKAVCNGGSNIGPQPGYWRKNNVTGMVPPQNDPQGQCYTGYAGILCADCNPGYSVTGAFQCGKCPEYAQNIFRIVAIILVGIVVIILLIRSTLQGAADVKNITSVFQKILLNHIQLIVLTASFDFSWPQIVMDYFKSSETVGEASNQIFSVDCFLNSDDGYEKNKNSTYSSAAKKNSFIVRIFYFKLAMFGLLPLLLVVLCYIAWSLIYRKSQDKSILMTKATSSVVILLFLVHPNIVKYVFNAFNCIDIDGESRIKNDLEIVCYTKEHILWALGVALPSLIVWGLGIPFFAFLLLLKERKTLESLITRQKYGFLYRGFKRRFFYWEIVITYRKIFLIFIQIFLVQYGVITQAMLVLLMLIFFMSINLTKSPFQTLALNELETVSIITSLLTIFCGIFFIVAVDTVDVETGESSSDSQVTLTDGTQLLLFAIILVSNISFFVYWAYKMLSEVQNMLIKKFAKLYTIFCLCGDKKKYELKLEAALIKEDNELLRERYQDILRQLSIMCDNGELMLNEKVLEKVAFYLRKDRVLQSAGIEIDSEAFDDAAHKIKRTIRQLAGIKQRQKIGKTEKMDEVDSIEQVTEGDQGTTDIKFQFQSTQKNLLQNDLQSDGRTQSGQSLRLEKNFNFDLKHQKNRTAQHQRYSSESDKNSEKRIASANKLIEELMNSSELETYKNPNSPSAQMKIDKYVAGQQDKRIIDQTNNSCEDSEQQVLTQRQMKEIVEYEEKVVPEDQIKEILEMIENNKKTMSDRIAFQVLRRNFVGSSQQQKRSVIEDDSTHYKRLRQDKIRSADAKTSQEHQIQIEDDEDRSPILNKRKQSDEEDYENDIEEIKYEIYEPQSSGRNLDNSKSFEMKKDQKLVLSGLSSFGESQNNDTNRNLL</sequence>
<evidence type="ECO:0000256" key="3">
    <source>
        <dbReference type="ARBA" id="ARBA00004613"/>
    </source>
</evidence>
<feature type="compositionally biased region" description="Basic and acidic residues" evidence="8">
    <location>
        <begin position="1020"/>
        <end position="1030"/>
    </location>
</feature>
<feature type="region of interest" description="Disordered" evidence="8">
    <location>
        <begin position="1005"/>
        <end position="1030"/>
    </location>
</feature>
<evidence type="ECO:0000256" key="7">
    <source>
        <dbReference type="ARBA" id="ARBA00023237"/>
    </source>
</evidence>
<dbReference type="OMA" id="KEHILWA"/>
<keyword evidence="7" id="KW-0998">Cell outer membrane</keyword>
<evidence type="ECO:0000313" key="10">
    <source>
        <dbReference type="EMBL" id="CDW82348.1"/>
    </source>
</evidence>
<dbReference type="PANTHER" id="PTHR11319">
    <property type="entry name" value="G PROTEIN-COUPLED RECEPTOR-RELATED"/>
    <property type="match status" value="1"/>
</dbReference>
<feature type="compositionally biased region" description="Low complexity" evidence="8">
    <location>
        <begin position="208"/>
        <end position="223"/>
    </location>
</feature>
<keyword evidence="9" id="KW-0812">Transmembrane</keyword>
<keyword evidence="9" id="KW-1133">Transmembrane helix</keyword>